<dbReference type="EMBL" id="CP118108">
    <property type="protein sequence ID" value="WDI02222.1"/>
    <property type="molecule type" value="Genomic_DNA"/>
</dbReference>
<reference evidence="8 11" key="1">
    <citation type="submission" date="2023-02" db="EMBL/GenBank/DDBJ databases">
        <title>Pathogen: clinical or host-associated sample.</title>
        <authorList>
            <person name="Hergert J."/>
            <person name="Casey R."/>
            <person name="Wagner J."/>
            <person name="Young E.L."/>
            <person name="Oakeson K.F."/>
        </authorList>
    </citation>
    <scope>NUCLEOTIDE SEQUENCE</scope>
    <source>
        <strain evidence="9 11">2022CK-00829</strain>
        <strain evidence="8">2022CK-00830</strain>
    </source>
</reference>
<dbReference type="CDD" id="cd04729">
    <property type="entry name" value="NanE"/>
    <property type="match status" value="1"/>
</dbReference>
<comment type="catalytic activity">
    <reaction evidence="1 7">
        <text>an N-acyl-D-glucosamine 6-phosphate = an N-acyl-D-mannosamine 6-phosphate</text>
        <dbReference type="Rhea" id="RHEA:23932"/>
        <dbReference type="ChEBI" id="CHEBI:57599"/>
        <dbReference type="ChEBI" id="CHEBI:57666"/>
        <dbReference type="EC" id="5.1.3.9"/>
    </reaction>
</comment>
<dbReference type="NCBIfam" id="NF002231">
    <property type="entry name" value="PRK01130.1"/>
    <property type="match status" value="1"/>
</dbReference>
<comment type="function">
    <text evidence="2 7">Converts N-acetylmannosamine-6-phosphate (ManNAc-6-P) to N-acetylglucosamine-6-phosphate (GlcNAc-6-P).</text>
</comment>
<sequence>MLVNPVLEQIRYGLIASCQALPGEPLHGSETMAKMAKAAEEGGAIAIRANSAEDVRAIKLAVGLPVIGIVKRDYPDSEVYITPTTKEVDELIEAGADMIALDATRRKRPGQVTLETMVEYMKSRNMPVMADISTLAEGLYAASLGVSCVSTTLSGYTSYSPNLAGPHLELVKETAERLAIPVIAEGRISEPAQVEEVLRLGAYAVVVGSAISRPQLITKRFAEAARKAVISIHGNERSH</sequence>
<dbReference type="GO" id="GO:0005829">
    <property type="term" value="C:cytosol"/>
    <property type="evidence" value="ECO:0007669"/>
    <property type="project" value="TreeGrafter"/>
</dbReference>
<evidence type="ECO:0000313" key="8">
    <source>
        <dbReference type="EMBL" id="WDH82475.1"/>
    </source>
</evidence>
<evidence type="ECO:0000313" key="10">
    <source>
        <dbReference type="Proteomes" id="UP001220962"/>
    </source>
</evidence>
<dbReference type="PANTHER" id="PTHR36204">
    <property type="entry name" value="N-ACETYLMANNOSAMINE-6-PHOSPHATE 2-EPIMERASE-RELATED"/>
    <property type="match status" value="1"/>
</dbReference>
<dbReference type="GO" id="GO:0005975">
    <property type="term" value="P:carbohydrate metabolic process"/>
    <property type="evidence" value="ECO:0007669"/>
    <property type="project" value="UniProtKB-UniRule"/>
</dbReference>
<evidence type="ECO:0000313" key="11">
    <source>
        <dbReference type="Proteomes" id="UP001221519"/>
    </source>
</evidence>
<dbReference type="Proteomes" id="UP001221519">
    <property type="component" value="Chromosome"/>
</dbReference>
<evidence type="ECO:0000256" key="5">
    <source>
        <dbReference type="ARBA" id="ARBA00023235"/>
    </source>
</evidence>
<comment type="similarity">
    <text evidence="4 7">Belongs to the NanE family.</text>
</comment>
<dbReference type="GO" id="GO:0047465">
    <property type="term" value="F:N-acylglucosamine-6-phosphate 2-epimerase activity"/>
    <property type="evidence" value="ECO:0007669"/>
    <property type="project" value="UniProtKB-EC"/>
</dbReference>
<evidence type="ECO:0000256" key="3">
    <source>
        <dbReference type="ARBA" id="ARBA00005081"/>
    </source>
</evidence>
<dbReference type="InterPro" id="IPR011060">
    <property type="entry name" value="RibuloseP-bd_barrel"/>
</dbReference>
<keyword evidence="5 7" id="KW-0413">Isomerase</keyword>
<dbReference type="InterPro" id="IPR013785">
    <property type="entry name" value="Aldolase_TIM"/>
</dbReference>
<dbReference type="Gene3D" id="3.20.20.70">
    <property type="entry name" value="Aldolase class I"/>
    <property type="match status" value="1"/>
</dbReference>
<dbReference type="GO" id="GO:0019262">
    <property type="term" value="P:N-acetylneuraminate catabolic process"/>
    <property type="evidence" value="ECO:0007669"/>
    <property type="project" value="UniProtKB-UniRule"/>
</dbReference>
<evidence type="ECO:0000256" key="6">
    <source>
        <dbReference type="ARBA" id="ARBA00023277"/>
    </source>
</evidence>
<evidence type="ECO:0000256" key="4">
    <source>
        <dbReference type="ARBA" id="ARBA00007439"/>
    </source>
</evidence>
<dbReference type="RefSeq" id="WP_047911277.1">
    <property type="nucleotide sequence ID" value="NZ_CP118101.1"/>
</dbReference>
<organism evidence="8 10">
    <name type="scientific">Paenibacillus urinalis</name>
    <dbReference type="NCBI Taxonomy" id="521520"/>
    <lineage>
        <taxon>Bacteria</taxon>
        <taxon>Bacillati</taxon>
        <taxon>Bacillota</taxon>
        <taxon>Bacilli</taxon>
        <taxon>Bacillales</taxon>
        <taxon>Paenibacillaceae</taxon>
        <taxon>Paenibacillus</taxon>
    </lineage>
</organism>
<proteinExistence type="inferred from homology"/>
<protein>
    <recommendedName>
        <fullName evidence="7">Putative N-acetylmannosamine-6-phosphate 2-epimerase</fullName>
        <ecNumber evidence="7">5.1.3.9</ecNumber>
    </recommendedName>
    <alternativeName>
        <fullName evidence="7">ManNAc-6-P epimerase</fullName>
    </alternativeName>
</protein>
<evidence type="ECO:0000256" key="7">
    <source>
        <dbReference type="HAMAP-Rule" id="MF_01235"/>
    </source>
</evidence>
<dbReference type="GO" id="GO:0006053">
    <property type="term" value="P:N-acetylmannosamine catabolic process"/>
    <property type="evidence" value="ECO:0007669"/>
    <property type="project" value="TreeGrafter"/>
</dbReference>
<dbReference type="EC" id="5.1.3.9" evidence="7"/>
<keyword evidence="11" id="KW-1185">Reference proteome</keyword>
<dbReference type="HAMAP" id="MF_01235">
    <property type="entry name" value="ManNAc6P_epimer"/>
    <property type="match status" value="1"/>
</dbReference>
<dbReference type="Pfam" id="PF04131">
    <property type="entry name" value="NanE"/>
    <property type="match status" value="1"/>
</dbReference>
<gene>
    <name evidence="7" type="primary">nanE</name>
    <name evidence="8" type="ORF">PUW23_24020</name>
    <name evidence="9" type="ORF">PUW25_24010</name>
</gene>
<accession>A0AAX3MY02</accession>
<dbReference type="SUPFAM" id="SSF51366">
    <property type="entry name" value="Ribulose-phoshate binding barrel"/>
    <property type="match status" value="1"/>
</dbReference>
<dbReference type="AlphaFoldDB" id="A0AAX3MY02"/>
<dbReference type="Proteomes" id="UP001220962">
    <property type="component" value="Chromosome"/>
</dbReference>
<keyword evidence="6 7" id="KW-0119">Carbohydrate metabolism</keyword>
<name>A0AAX3MY02_9BACL</name>
<dbReference type="PANTHER" id="PTHR36204:SF1">
    <property type="entry name" value="N-ACETYLMANNOSAMINE-6-PHOSPHATE 2-EPIMERASE-RELATED"/>
    <property type="match status" value="1"/>
</dbReference>
<evidence type="ECO:0000256" key="2">
    <source>
        <dbReference type="ARBA" id="ARBA00002147"/>
    </source>
</evidence>
<dbReference type="EMBL" id="CP118101">
    <property type="protein sequence ID" value="WDH82475.1"/>
    <property type="molecule type" value="Genomic_DNA"/>
</dbReference>
<comment type="pathway">
    <text evidence="3 7">Amino-sugar metabolism; N-acetylneuraminate degradation; D-fructose 6-phosphate from N-acetylneuraminate: step 3/5.</text>
</comment>
<evidence type="ECO:0000256" key="1">
    <source>
        <dbReference type="ARBA" id="ARBA00000056"/>
    </source>
</evidence>
<evidence type="ECO:0000313" key="9">
    <source>
        <dbReference type="EMBL" id="WDI02222.1"/>
    </source>
</evidence>
<dbReference type="FunFam" id="3.20.20.70:FF:000035">
    <property type="entry name" value="Putative N-acetylmannosamine-6-phosphate 2-epimerase"/>
    <property type="match status" value="1"/>
</dbReference>
<dbReference type="InterPro" id="IPR007260">
    <property type="entry name" value="NanE"/>
</dbReference>